<reference evidence="1" key="1">
    <citation type="journal article" date="2015" name="Nature">
        <title>Complex archaea that bridge the gap between prokaryotes and eukaryotes.</title>
        <authorList>
            <person name="Spang A."/>
            <person name="Saw J.H."/>
            <person name="Jorgensen S.L."/>
            <person name="Zaremba-Niedzwiedzka K."/>
            <person name="Martijn J."/>
            <person name="Lind A.E."/>
            <person name="van Eijk R."/>
            <person name="Schleper C."/>
            <person name="Guy L."/>
            <person name="Ettema T.J."/>
        </authorList>
    </citation>
    <scope>NUCLEOTIDE SEQUENCE</scope>
</reference>
<feature type="non-terminal residue" evidence="1">
    <location>
        <position position="28"/>
    </location>
</feature>
<protein>
    <submittedName>
        <fullName evidence="1">Uncharacterized protein</fullName>
    </submittedName>
</protein>
<accession>A0A0F8X2V2</accession>
<dbReference type="EMBL" id="LAZR01061531">
    <property type="protein sequence ID" value="KKK63402.1"/>
    <property type="molecule type" value="Genomic_DNA"/>
</dbReference>
<proteinExistence type="predicted"/>
<gene>
    <name evidence="1" type="ORF">LCGC14_2994660</name>
</gene>
<sequence>MNAERYIPVLLVFLFLGLHLYADPQITY</sequence>
<name>A0A0F8X2V2_9ZZZZ</name>
<evidence type="ECO:0000313" key="1">
    <source>
        <dbReference type="EMBL" id="KKK63402.1"/>
    </source>
</evidence>
<organism evidence="1">
    <name type="scientific">marine sediment metagenome</name>
    <dbReference type="NCBI Taxonomy" id="412755"/>
    <lineage>
        <taxon>unclassified sequences</taxon>
        <taxon>metagenomes</taxon>
        <taxon>ecological metagenomes</taxon>
    </lineage>
</organism>
<comment type="caution">
    <text evidence="1">The sequence shown here is derived from an EMBL/GenBank/DDBJ whole genome shotgun (WGS) entry which is preliminary data.</text>
</comment>
<dbReference type="AlphaFoldDB" id="A0A0F8X2V2"/>